<evidence type="ECO:0000256" key="11">
    <source>
        <dbReference type="SAM" id="MobiDB-lite"/>
    </source>
</evidence>
<sequence>MSKGSVLGRRVFCAGYRACGWANSGRFAVRQFHGSVPRRQDIKDPYDTLGVKRSASSSEIKKAYYKLAKKYHPDVNKEPDAEAKFHDLQNAYEILSDENKKQQYDQFGAAAFNGSAGGGPGGPGGPGGFGGFGSPFGDFGGGGGAGFGNFGGINFEDLFGAAFGGGAGRGGGPNGRSSMFREYKGDSAEVVHRMSFKEAVFGAKGAKLKFSVVDPCSTCQGSGLKPNAQSSTCPSCHGSGTTVHVRGGFQMASTCNRCGGEGTIVRPQDVCRSCHGEGVQLNSQKTISVDLPMGLQDGDVVRVPGQGSYPHMAVDPKMKDSVRLHRGDLLVRIRVDKDPRFTIKNKTDIWYTKEIPITTAALGGQVTIPTVDDSQIRLKVQPGTQPDQVISIPNMGVPRMNGERGAMKVQYKIVIKKPQSQAEKCLWEALADVTNDQTAKRSETKASDTNHTDKTANHNTATTNPDNPSALGRLENFISNTFKKIRGGDDKRQDS</sequence>
<dbReference type="PROSITE" id="PS50076">
    <property type="entry name" value="DNAJ_2"/>
    <property type="match status" value="1"/>
</dbReference>
<dbReference type="Pfam" id="PF00684">
    <property type="entry name" value="DnaJ_CXXCXGXG"/>
    <property type="match status" value="1"/>
</dbReference>
<feature type="compositionally biased region" description="Basic and acidic residues" evidence="11">
    <location>
        <begin position="438"/>
        <end position="456"/>
    </location>
</feature>
<evidence type="ECO:0000256" key="4">
    <source>
        <dbReference type="ARBA" id="ARBA00022771"/>
    </source>
</evidence>
<keyword evidence="7" id="KW-0496">Mitochondrion</keyword>
<evidence type="ECO:0000256" key="8">
    <source>
        <dbReference type="ARBA" id="ARBA00023186"/>
    </source>
</evidence>
<dbReference type="PROSITE" id="PS51188">
    <property type="entry name" value="ZF_CR"/>
    <property type="match status" value="1"/>
</dbReference>
<feature type="zinc finger region" description="CR-type" evidence="10">
    <location>
        <begin position="203"/>
        <end position="283"/>
    </location>
</feature>
<dbReference type="GO" id="GO:0051082">
    <property type="term" value="F:unfolded protein binding"/>
    <property type="evidence" value="ECO:0007669"/>
    <property type="project" value="InterPro"/>
</dbReference>
<dbReference type="InterPro" id="IPR036410">
    <property type="entry name" value="HSP_DnaJ_Cys-rich_dom_sf"/>
</dbReference>
<keyword evidence="3" id="KW-0677">Repeat</keyword>
<dbReference type="InterPro" id="IPR036869">
    <property type="entry name" value="J_dom_sf"/>
</dbReference>
<dbReference type="InterPro" id="IPR001305">
    <property type="entry name" value="HSP_DnaJ_Cys-rich_dom"/>
</dbReference>
<dbReference type="GO" id="GO:0008270">
    <property type="term" value="F:zinc ion binding"/>
    <property type="evidence" value="ECO:0007669"/>
    <property type="project" value="UniProtKB-KW"/>
</dbReference>
<dbReference type="GO" id="GO:0031072">
    <property type="term" value="F:heat shock protein binding"/>
    <property type="evidence" value="ECO:0007669"/>
    <property type="project" value="InterPro"/>
</dbReference>
<dbReference type="GO" id="GO:0009408">
    <property type="term" value="P:response to heat"/>
    <property type="evidence" value="ECO:0007669"/>
    <property type="project" value="InterPro"/>
</dbReference>
<keyword evidence="15" id="KW-1185">Reference proteome</keyword>
<dbReference type="HAMAP" id="MF_01152">
    <property type="entry name" value="DnaJ"/>
    <property type="match status" value="1"/>
</dbReference>
<dbReference type="GO" id="GO:0051603">
    <property type="term" value="P:proteolysis involved in protein catabolic process"/>
    <property type="evidence" value="ECO:0007669"/>
    <property type="project" value="UniProtKB-ARBA"/>
</dbReference>
<dbReference type="SUPFAM" id="SSF46565">
    <property type="entry name" value="Chaperone J-domain"/>
    <property type="match status" value="1"/>
</dbReference>
<dbReference type="PRINTS" id="PR00625">
    <property type="entry name" value="JDOMAIN"/>
</dbReference>
<evidence type="ECO:0000256" key="10">
    <source>
        <dbReference type="PROSITE-ProRule" id="PRU00546"/>
    </source>
</evidence>
<dbReference type="OrthoDB" id="10256793at2759"/>
<evidence type="ECO:0000313" key="14">
    <source>
        <dbReference type="EMBL" id="QLL31772.1"/>
    </source>
</evidence>
<proteinExistence type="inferred from homology"/>
<dbReference type="Pfam" id="PF01556">
    <property type="entry name" value="DnaJ_C"/>
    <property type="match status" value="1"/>
</dbReference>
<reference evidence="14 15" key="1">
    <citation type="submission" date="2020-06" db="EMBL/GenBank/DDBJ databases">
        <title>The yeast mating-type switching endonuclease HO is a domesticated member of an unorthodox homing genetic element family.</title>
        <authorList>
            <person name="Coughlan A.Y."/>
            <person name="Lombardi L."/>
            <person name="Braun-Galleani S."/>
            <person name="Martos A.R."/>
            <person name="Galeote V."/>
            <person name="Bigey F."/>
            <person name="Dequin S."/>
            <person name="Byrne K.P."/>
            <person name="Wolfe K.H."/>
        </authorList>
    </citation>
    <scope>NUCLEOTIDE SEQUENCE [LARGE SCALE GENOMIC DNA]</scope>
    <source>
        <strain evidence="14 15">CBS764</strain>
    </source>
</reference>
<dbReference type="Pfam" id="PF00226">
    <property type="entry name" value="DnaJ"/>
    <property type="match status" value="1"/>
</dbReference>
<evidence type="ECO:0000313" key="15">
    <source>
        <dbReference type="Proteomes" id="UP000515788"/>
    </source>
</evidence>
<feature type="domain" description="CR-type" evidence="13">
    <location>
        <begin position="203"/>
        <end position="283"/>
    </location>
</feature>
<keyword evidence="5 10" id="KW-0862">Zinc</keyword>
<organism evidence="14 15">
    <name type="scientific">Torulaspora globosa</name>
    <dbReference type="NCBI Taxonomy" id="48254"/>
    <lineage>
        <taxon>Eukaryota</taxon>
        <taxon>Fungi</taxon>
        <taxon>Dikarya</taxon>
        <taxon>Ascomycota</taxon>
        <taxon>Saccharomycotina</taxon>
        <taxon>Saccharomycetes</taxon>
        <taxon>Saccharomycetales</taxon>
        <taxon>Saccharomycetaceae</taxon>
        <taxon>Torulaspora</taxon>
    </lineage>
</organism>
<dbReference type="GeneID" id="59324891"/>
<protein>
    <recommendedName>
        <fullName evidence="9">DnaJ homolog 1, mitochondrial</fullName>
    </recommendedName>
</protein>
<evidence type="ECO:0000256" key="7">
    <source>
        <dbReference type="ARBA" id="ARBA00023128"/>
    </source>
</evidence>
<dbReference type="CDD" id="cd10747">
    <property type="entry name" value="DnaJ_C"/>
    <property type="match status" value="1"/>
</dbReference>
<evidence type="ECO:0000256" key="5">
    <source>
        <dbReference type="ARBA" id="ARBA00022833"/>
    </source>
</evidence>
<dbReference type="EMBL" id="CP059247">
    <property type="protein sequence ID" value="QLL31772.1"/>
    <property type="molecule type" value="Genomic_DNA"/>
</dbReference>
<dbReference type="FunFam" id="2.10.230.10:FF:000002">
    <property type="entry name" value="Molecular chaperone DnaJ"/>
    <property type="match status" value="1"/>
</dbReference>
<dbReference type="FunFam" id="1.10.287.110:FF:000053">
    <property type="entry name" value="Putative Mitochondrial DnaJ chaperone"/>
    <property type="match status" value="1"/>
</dbReference>
<accession>A0A7G3ZE36</accession>
<dbReference type="RefSeq" id="XP_037138447.1">
    <property type="nucleotide sequence ID" value="XM_037282552.1"/>
</dbReference>
<dbReference type="InterPro" id="IPR008971">
    <property type="entry name" value="HSP40/DnaJ_pept-bd"/>
</dbReference>
<feature type="compositionally biased region" description="Polar residues" evidence="11">
    <location>
        <begin position="457"/>
        <end position="467"/>
    </location>
</feature>
<evidence type="ECO:0000256" key="2">
    <source>
        <dbReference type="ARBA" id="ARBA00022723"/>
    </source>
</evidence>
<evidence type="ECO:0000259" key="13">
    <source>
        <dbReference type="PROSITE" id="PS51188"/>
    </source>
</evidence>
<dbReference type="InterPro" id="IPR012724">
    <property type="entry name" value="DnaJ"/>
</dbReference>
<dbReference type="CDD" id="cd06257">
    <property type="entry name" value="DnaJ"/>
    <property type="match status" value="1"/>
</dbReference>
<dbReference type="PROSITE" id="PS00636">
    <property type="entry name" value="DNAJ_1"/>
    <property type="match status" value="1"/>
</dbReference>
<dbReference type="KEGG" id="tgb:HG536_0B06400"/>
<evidence type="ECO:0000259" key="12">
    <source>
        <dbReference type="PROSITE" id="PS50076"/>
    </source>
</evidence>
<dbReference type="InterPro" id="IPR018253">
    <property type="entry name" value="DnaJ_domain_CS"/>
</dbReference>
<dbReference type="Gene3D" id="2.60.260.20">
    <property type="entry name" value="Urease metallochaperone UreE, N-terminal domain"/>
    <property type="match status" value="2"/>
</dbReference>
<feature type="region of interest" description="Disordered" evidence="11">
    <location>
        <begin position="434"/>
        <end position="471"/>
    </location>
</feature>
<dbReference type="Gene3D" id="1.10.287.110">
    <property type="entry name" value="DnaJ domain"/>
    <property type="match status" value="1"/>
</dbReference>
<keyword evidence="6" id="KW-0809">Transit peptide</keyword>
<dbReference type="SUPFAM" id="SSF57938">
    <property type="entry name" value="DnaJ/Hsp40 cysteine-rich domain"/>
    <property type="match status" value="1"/>
</dbReference>
<dbReference type="PANTHER" id="PTHR43096:SF52">
    <property type="entry name" value="DNAJ HOMOLOG 1, MITOCHONDRIAL-RELATED"/>
    <property type="match status" value="1"/>
</dbReference>
<dbReference type="FunFam" id="2.60.260.20:FF:000005">
    <property type="entry name" value="Chaperone protein dnaJ 1, mitochondrial"/>
    <property type="match status" value="1"/>
</dbReference>
<dbReference type="Gene3D" id="2.10.230.10">
    <property type="entry name" value="Heat shock protein DnaJ, cysteine-rich domain"/>
    <property type="match status" value="1"/>
</dbReference>
<evidence type="ECO:0000256" key="9">
    <source>
        <dbReference type="ARBA" id="ARBA00072890"/>
    </source>
</evidence>
<dbReference type="GO" id="GO:0005524">
    <property type="term" value="F:ATP binding"/>
    <property type="evidence" value="ECO:0007669"/>
    <property type="project" value="InterPro"/>
</dbReference>
<dbReference type="SUPFAM" id="SSF49493">
    <property type="entry name" value="HSP40/DnaJ peptide-binding domain"/>
    <property type="match status" value="2"/>
</dbReference>
<dbReference type="GO" id="GO:0005739">
    <property type="term" value="C:mitochondrion"/>
    <property type="evidence" value="ECO:0007669"/>
    <property type="project" value="UniProtKB-SubCell"/>
</dbReference>
<dbReference type="InterPro" id="IPR001623">
    <property type="entry name" value="DnaJ_domain"/>
</dbReference>
<evidence type="ECO:0000256" key="3">
    <source>
        <dbReference type="ARBA" id="ARBA00022737"/>
    </source>
</evidence>
<dbReference type="InterPro" id="IPR002939">
    <property type="entry name" value="DnaJ_C"/>
</dbReference>
<name>A0A7G3ZE36_9SACH</name>
<comment type="subcellular location">
    <subcellularLocation>
        <location evidence="1">Mitochondrion</location>
    </subcellularLocation>
</comment>
<dbReference type="CDD" id="cd10719">
    <property type="entry name" value="DnaJ_zf"/>
    <property type="match status" value="1"/>
</dbReference>
<dbReference type="SMART" id="SM00271">
    <property type="entry name" value="DnaJ"/>
    <property type="match status" value="1"/>
</dbReference>
<dbReference type="PANTHER" id="PTHR43096">
    <property type="entry name" value="DNAJ HOMOLOG 1, MITOCHONDRIAL-RELATED"/>
    <property type="match status" value="1"/>
</dbReference>
<dbReference type="GO" id="GO:0042026">
    <property type="term" value="P:protein refolding"/>
    <property type="evidence" value="ECO:0007669"/>
    <property type="project" value="TreeGrafter"/>
</dbReference>
<evidence type="ECO:0000256" key="6">
    <source>
        <dbReference type="ARBA" id="ARBA00022946"/>
    </source>
</evidence>
<gene>
    <name evidence="14" type="ORF">HG536_0B06400</name>
</gene>
<dbReference type="AlphaFoldDB" id="A0A7G3ZE36"/>
<keyword evidence="2 10" id="KW-0479">Metal-binding</keyword>
<feature type="domain" description="J" evidence="12">
    <location>
        <begin position="44"/>
        <end position="108"/>
    </location>
</feature>
<dbReference type="Proteomes" id="UP000515788">
    <property type="component" value="Chromosome 2"/>
</dbReference>
<keyword evidence="4 10" id="KW-0863">Zinc-finger</keyword>
<keyword evidence="8" id="KW-0143">Chaperone</keyword>
<evidence type="ECO:0000256" key="1">
    <source>
        <dbReference type="ARBA" id="ARBA00004173"/>
    </source>
</evidence>